<accession>A0A3A8HRZ7</accession>
<evidence type="ECO:0000313" key="2">
    <source>
        <dbReference type="Proteomes" id="UP000563426"/>
    </source>
</evidence>
<dbReference type="Proteomes" id="UP000563426">
    <property type="component" value="Unassembled WGS sequence"/>
</dbReference>
<dbReference type="Pfam" id="PF15588">
    <property type="entry name" value="Imm10"/>
    <property type="match status" value="1"/>
</dbReference>
<keyword evidence="2" id="KW-1185">Reference proteome</keyword>
<comment type="caution">
    <text evidence="1">The sequence shown here is derived from an EMBL/GenBank/DDBJ whole genome shotgun (WGS) entry which is preliminary data.</text>
</comment>
<dbReference type="EMBL" id="JABFJV010000055">
    <property type="protein sequence ID" value="NOK34014.1"/>
    <property type="molecule type" value="Genomic_DNA"/>
</dbReference>
<dbReference type="AlphaFoldDB" id="A0A3A8HRZ7"/>
<proteinExistence type="predicted"/>
<organism evidence="1 2">
    <name type="scientific">Corallococcus exercitus</name>
    <dbReference type="NCBI Taxonomy" id="2316736"/>
    <lineage>
        <taxon>Bacteria</taxon>
        <taxon>Pseudomonadati</taxon>
        <taxon>Myxococcota</taxon>
        <taxon>Myxococcia</taxon>
        <taxon>Myxococcales</taxon>
        <taxon>Cystobacterineae</taxon>
        <taxon>Myxococcaceae</taxon>
        <taxon>Corallococcus</taxon>
    </lineage>
</organism>
<reference evidence="1 2" key="1">
    <citation type="submission" date="2020-05" db="EMBL/GenBank/DDBJ databases">
        <authorList>
            <person name="Whitworth D."/>
        </authorList>
    </citation>
    <scope>NUCLEOTIDE SEQUENCE [LARGE SCALE GENOMIC DNA]</scope>
    <source>
        <strain evidence="1 2">AB043B</strain>
    </source>
</reference>
<gene>
    <name evidence="1" type="ORF">HMI49_12495</name>
</gene>
<dbReference type="InterPro" id="IPR028962">
    <property type="entry name" value="Imm10"/>
</dbReference>
<name>A0A3A8HRZ7_9BACT</name>
<dbReference type="OrthoDB" id="8706846at2"/>
<sequence>MREFHAAAVGADEMQDINTYAVVLAERHDGTGMRLEIQKALSFDDQDRASGMDTYCLCTESGACHYGGVTGWSVGENSIEVVLDDQASSALGVDGGFHVEVSGQYLPTLREALPRLLGTPALAGSPGRRDGGE</sequence>
<protein>
    <submittedName>
        <fullName evidence="1">Uncharacterized protein</fullName>
    </submittedName>
</protein>
<dbReference type="RefSeq" id="WP_120527740.1">
    <property type="nucleotide sequence ID" value="NZ_JABFJV010000055.1"/>
</dbReference>
<evidence type="ECO:0000313" key="1">
    <source>
        <dbReference type="EMBL" id="NOK34014.1"/>
    </source>
</evidence>